<organism evidence="1 2">
    <name type="scientific">Vreelandella arcis</name>
    <dbReference type="NCBI Taxonomy" id="416873"/>
    <lineage>
        <taxon>Bacteria</taxon>
        <taxon>Pseudomonadati</taxon>
        <taxon>Pseudomonadota</taxon>
        <taxon>Gammaproteobacteria</taxon>
        <taxon>Oceanospirillales</taxon>
        <taxon>Halomonadaceae</taxon>
        <taxon>Vreelandella</taxon>
    </lineage>
</organism>
<evidence type="ECO:0000313" key="2">
    <source>
        <dbReference type="Proteomes" id="UP000199677"/>
    </source>
</evidence>
<sequence length="111" mass="12769">MIPCVQRSVVIESHKKLKWSVFLKFAHLAQPNHQAVFTACYRSVFDRLFALPAPVRAVVFYRPSFTRELVEKIQALSAADLTSGRCQIPLWFTLLDIGFPIRELVLDEFMS</sequence>
<name>A0A1H0IJX1_9GAMM</name>
<dbReference type="Proteomes" id="UP000199677">
    <property type="component" value="Unassembled WGS sequence"/>
</dbReference>
<accession>A0A1H0IJX1</accession>
<keyword evidence="2" id="KW-1185">Reference proteome</keyword>
<dbReference type="EMBL" id="FNII01000020">
    <property type="protein sequence ID" value="SDO31764.1"/>
    <property type="molecule type" value="Genomic_DNA"/>
</dbReference>
<dbReference type="STRING" id="416873.SAMN04487951_12047"/>
<protein>
    <submittedName>
        <fullName evidence="1">Uncharacterized protein</fullName>
    </submittedName>
</protein>
<reference evidence="2" key="1">
    <citation type="submission" date="2016-10" db="EMBL/GenBank/DDBJ databases">
        <authorList>
            <person name="Varghese N."/>
            <person name="Submissions S."/>
        </authorList>
    </citation>
    <scope>NUCLEOTIDE SEQUENCE [LARGE SCALE GENOMIC DNA]</scope>
    <source>
        <strain evidence="2">CGMCC 1.6494</strain>
    </source>
</reference>
<gene>
    <name evidence="1" type="ORF">SAMN04487951_12047</name>
</gene>
<dbReference type="AlphaFoldDB" id="A0A1H0IJX1"/>
<proteinExistence type="predicted"/>
<evidence type="ECO:0000313" key="1">
    <source>
        <dbReference type="EMBL" id="SDO31764.1"/>
    </source>
</evidence>